<accession>A0ABT4SV78</accession>
<comment type="caution">
    <text evidence="2">The sequence shown here is derived from an EMBL/GenBank/DDBJ whole genome shotgun (WGS) entry which is preliminary data.</text>
</comment>
<keyword evidence="3" id="KW-1185">Reference proteome</keyword>
<dbReference type="RefSeq" id="WP_271276170.1">
    <property type="nucleotide sequence ID" value="NZ_BAABFD010000016.1"/>
</dbReference>
<reference evidence="2 3" key="1">
    <citation type="submission" date="2022-11" db="EMBL/GenBank/DDBJ databases">
        <title>Nonomuraea corallina sp. nov., a new species of the genus Nonomuraea isolated from sea side sediment in Thai sea.</title>
        <authorList>
            <person name="Ngamcharungchit C."/>
            <person name="Matsumoto A."/>
            <person name="Suriyachadkun C."/>
            <person name="Panbangred W."/>
            <person name="Inahashi Y."/>
            <person name="Intra B."/>
        </authorList>
    </citation>
    <scope>NUCLEOTIDE SEQUENCE [LARGE SCALE GENOMIC DNA]</scope>
    <source>
        <strain evidence="2 3">DSM 43553</strain>
    </source>
</reference>
<dbReference type="Pfam" id="PF20530">
    <property type="entry name" value="DUF6745"/>
    <property type="match status" value="1"/>
</dbReference>
<dbReference type="EMBL" id="JAPNUD010000021">
    <property type="protein sequence ID" value="MDA0641172.1"/>
    <property type="molecule type" value="Genomic_DNA"/>
</dbReference>
<evidence type="ECO:0000313" key="2">
    <source>
        <dbReference type="EMBL" id="MDA0641172.1"/>
    </source>
</evidence>
<evidence type="ECO:0000259" key="1">
    <source>
        <dbReference type="Pfam" id="PF20530"/>
    </source>
</evidence>
<sequence>MSARAQREAATIREEWLGLALSTRLCHRQAAEAAISELYLLAGFAPPRFHWASSPVTALATVPPGVRPRPDEPPERVQDWPVVKSLTRMAGELRGRVDAAVRGAHLELDQVVRREVHDPLSWTARRLVPVLEAAHDRPLRRTSWYEDVTAVAWQARHDALRRLGGVEVFSRAQKRQAHLWSVVARSCGWWWPRRDVCVLSERPAELRTEVCGEHGEVRLHHDGGPAVRFADGWDVHAWHGTRVPSWVTTDPSAERIGRERNVEVRRCAIERLGWAAYIEQAGLRLVAAAPDPGNPGFELRLYDVRAGTRVLLAVNGSVERDGRRRRYGLTVPWYFDDPIAAAGWTYGLSAGQYASLLRRT</sequence>
<feature type="domain" description="DUF6745" evidence="1">
    <location>
        <begin position="170"/>
        <end position="355"/>
    </location>
</feature>
<protein>
    <recommendedName>
        <fullName evidence="1">DUF6745 domain-containing protein</fullName>
    </recommendedName>
</protein>
<dbReference type="InterPro" id="IPR046633">
    <property type="entry name" value="DUF6745"/>
</dbReference>
<name>A0ABT4SV78_9ACTN</name>
<evidence type="ECO:0000313" key="3">
    <source>
        <dbReference type="Proteomes" id="UP001212498"/>
    </source>
</evidence>
<dbReference type="Proteomes" id="UP001212498">
    <property type="component" value="Unassembled WGS sequence"/>
</dbReference>
<proteinExistence type="predicted"/>
<gene>
    <name evidence="2" type="ORF">OUY24_11135</name>
</gene>
<organism evidence="2 3">
    <name type="scientific">Nonomuraea ferruginea</name>
    <dbReference type="NCBI Taxonomy" id="46174"/>
    <lineage>
        <taxon>Bacteria</taxon>
        <taxon>Bacillati</taxon>
        <taxon>Actinomycetota</taxon>
        <taxon>Actinomycetes</taxon>
        <taxon>Streptosporangiales</taxon>
        <taxon>Streptosporangiaceae</taxon>
        <taxon>Nonomuraea</taxon>
    </lineage>
</organism>